<reference evidence="22 23" key="1">
    <citation type="submission" date="2012-06" db="EMBL/GenBank/DDBJ databases">
        <title>Finished chromosome of genome of Crinalium epipsammum PCC 9333.</title>
        <authorList>
            <consortium name="US DOE Joint Genome Institute"/>
            <person name="Gugger M."/>
            <person name="Coursin T."/>
            <person name="Rippka R."/>
            <person name="Tandeau De Marsac N."/>
            <person name="Huntemann M."/>
            <person name="Wei C.-L."/>
            <person name="Han J."/>
            <person name="Detter J.C."/>
            <person name="Han C."/>
            <person name="Tapia R."/>
            <person name="Davenport K."/>
            <person name="Daligault H."/>
            <person name="Erkkila T."/>
            <person name="Gu W."/>
            <person name="Munk A.C.C."/>
            <person name="Teshima H."/>
            <person name="Xu Y."/>
            <person name="Chain P."/>
            <person name="Chen A."/>
            <person name="Krypides N."/>
            <person name="Mavromatis K."/>
            <person name="Markowitz V."/>
            <person name="Szeto E."/>
            <person name="Ivanova N."/>
            <person name="Mikhailova N."/>
            <person name="Ovchinnikova G."/>
            <person name="Pagani I."/>
            <person name="Pati A."/>
            <person name="Goodwin L."/>
            <person name="Peters L."/>
            <person name="Pitluck S."/>
            <person name="Woyke T."/>
            <person name="Kerfeld C."/>
        </authorList>
    </citation>
    <scope>NUCLEOTIDE SEQUENCE [LARGE SCALE GENOMIC DNA]</scope>
    <source>
        <strain evidence="22 23">PCC 9333</strain>
    </source>
</reference>
<dbReference type="PROSITE" id="PS50112">
    <property type="entry name" value="PAS"/>
    <property type="match status" value="3"/>
</dbReference>
<comment type="catalytic activity">
    <reaction evidence="1">
        <text>ATP + protein L-histidine = ADP + protein N-phospho-L-histidine.</text>
        <dbReference type="EC" id="2.7.13.3"/>
    </reaction>
</comment>
<evidence type="ECO:0000256" key="4">
    <source>
        <dbReference type="ARBA" id="ARBA00012438"/>
    </source>
</evidence>
<dbReference type="SUPFAM" id="SSF47384">
    <property type="entry name" value="Homodimeric domain of signal transducing histidine kinase"/>
    <property type="match status" value="1"/>
</dbReference>
<dbReference type="GO" id="GO:0000155">
    <property type="term" value="F:phosphorelay sensor kinase activity"/>
    <property type="evidence" value="ECO:0007669"/>
    <property type="project" value="InterPro"/>
</dbReference>
<dbReference type="CDD" id="cd17580">
    <property type="entry name" value="REC_2_DhkD-like"/>
    <property type="match status" value="1"/>
</dbReference>
<dbReference type="InterPro" id="IPR003594">
    <property type="entry name" value="HATPase_dom"/>
</dbReference>
<dbReference type="Pfam" id="PF00072">
    <property type="entry name" value="Response_reg"/>
    <property type="match status" value="1"/>
</dbReference>
<dbReference type="PRINTS" id="PR00344">
    <property type="entry name" value="BCTRLSENSOR"/>
</dbReference>
<dbReference type="GO" id="GO:0000166">
    <property type="term" value="F:nucleotide binding"/>
    <property type="evidence" value="ECO:0007669"/>
    <property type="project" value="UniProtKB-KW"/>
</dbReference>
<dbReference type="NCBIfam" id="TIGR00229">
    <property type="entry name" value="sensory_box"/>
    <property type="match status" value="4"/>
</dbReference>
<dbReference type="InterPro" id="IPR000014">
    <property type="entry name" value="PAS"/>
</dbReference>
<keyword evidence="5" id="KW-1003">Cell membrane</keyword>
<dbReference type="PATRIC" id="fig|1173022.3.peg.82"/>
<dbReference type="InterPro" id="IPR001610">
    <property type="entry name" value="PAC"/>
</dbReference>
<dbReference type="PROSITE" id="PS50110">
    <property type="entry name" value="RESPONSE_REGULATORY"/>
    <property type="match status" value="1"/>
</dbReference>
<dbReference type="Proteomes" id="UP000010472">
    <property type="component" value="Chromosome"/>
</dbReference>
<feature type="domain" description="PAS" evidence="20">
    <location>
        <begin position="250"/>
        <end position="323"/>
    </location>
</feature>
<evidence type="ECO:0000256" key="9">
    <source>
        <dbReference type="ARBA" id="ARBA00022692"/>
    </source>
</evidence>
<evidence type="ECO:0000256" key="15">
    <source>
        <dbReference type="ARBA" id="ARBA00023136"/>
    </source>
</evidence>
<evidence type="ECO:0000256" key="16">
    <source>
        <dbReference type="ARBA" id="ARBA00074306"/>
    </source>
</evidence>
<dbReference type="FunFam" id="3.30.565.10:FF:000010">
    <property type="entry name" value="Sensor histidine kinase RcsC"/>
    <property type="match status" value="1"/>
</dbReference>
<dbReference type="Gene3D" id="3.40.50.2300">
    <property type="match status" value="1"/>
</dbReference>
<dbReference type="Pfam" id="PF08447">
    <property type="entry name" value="PAS_3"/>
    <property type="match status" value="4"/>
</dbReference>
<dbReference type="CDD" id="cd00082">
    <property type="entry name" value="HisKA"/>
    <property type="match status" value="1"/>
</dbReference>
<sequence length="907" mass="102654">MIVDQIFFDLSPDLFCIVGTDGYFKKVNPSFERVLGFTIEEILREEFINLVHPHDRIATTQELEKLKNGTATTSFEHRFRCQNGSYRWLSWALHSTLEQDVLYGVGRDITERKQTAQEFLENEERLQFIVDVSRLGTWELDLATLKATRSLRHDQIFGYDALLPEWTLSMFLNHVHPDDRAQVQASFETALATSGEWYFECRICRTDNETRWIEARGHHILNADGVAIKILGTVADITEKKQKEETLLDIRTRLESALNAGAIATWTFDLINNRVFADHNLEQLFCVSKEEAAGGSLESYVRAIHPDDRQQVNEEIQAAIARRSDYEAEYRIVQRDGSVRWVIARGRVECDRTGKPVSLPGVVLDLTERKQIEKALQESETKFRQLANSIPQLAWMANPDGWIFWYNQQWYDYTGTTPEQMEGWQWQSVHEPEILPKVIEQWQASISTGLPFEMEFPLRNAQGEFEWFLTRVNPFKDAGGKILLWFGTNTNVTYQRSLIEEKQELLESERAARSELERASRLKDEFLLTLSHELRTPLNAILGWSQLLRTGKADAARMAQGLNIIERNVRVQGQLIDDLLDMSRIISGKLRLNVQRVDLAGVIESAFETVRWSADAKNIRLQKVLDHQAGIVSGDPSRLQQIIWNLVANAIKFTPKGGRVQVVLERVNSHLEISVIDTGQGIKPEFLPYVFERFRQADASTTRKHGGLGLGLSIVKHLTEMHGGSITVKSAGEGKGTTFIVALPLVVVHPQPDEMELSYSAEDQSSVQEEQLTLDGIKVLVVDDESDARELVKLVLESCNAQVITAASAQEALEVLQQEEMHILVSDIGMPEEDGYQLIGKVRKLSPEGGGKIPAVALTAYARAEDRKRALLSGYQMHVSKPIEPSELIAVVSSLTSLMPKARDCEL</sequence>
<dbReference type="InterPro" id="IPR003661">
    <property type="entry name" value="HisK_dim/P_dom"/>
</dbReference>
<dbReference type="InterPro" id="IPR036097">
    <property type="entry name" value="HisK_dim/P_sf"/>
</dbReference>
<feature type="domain" description="PAS" evidence="20">
    <location>
        <begin position="17"/>
        <end position="70"/>
    </location>
</feature>
<feature type="domain" description="PAC" evidence="21">
    <location>
        <begin position="452"/>
        <end position="504"/>
    </location>
</feature>
<dbReference type="FunFam" id="3.30.450.20:FF:000099">
    <property type="entry name" value="Sensory box sensor histidine kinase"/>
    <property type="match status" value="1"/>
</dbReference>
<dbReference type="eggNOG" id="COG0784">
    <property type="taxonomic scope" value="Bacteria"/>
</dbReference>
<dbReference type="Gene3D" id="3.30.450.20">
    <property type="entry name" value="PAS domain"/>
    <property type="match status" value="4"/>
</dbReference>
<proteinExistence type="inferred from homology"/>
<feature type="domain" description="PAS" evidence="20">
    <location>
        <begin position="379"/>
        <end position="449"/>
    </location>
</feature>
<dbReference type="InterPro" id="IPR001789">
    <property type="entry name" value="Sig_transdc_resp-reg_receiver"/>
</dbReference>
<dbReference type="SUPFAM" id="SSF52172">
    <property type="entry name" value="CheY-like"/>
    <property type="match status" value="1"/>
</dbReference>
<dbReference type="HOGENOM" id="CLU_000445_114_15_3"/>
<evidence type="ECO:0000313" key="22">
    <source>
        <dbReference type="EMBL" id="AFZ11076.1"/>
    </source>
</evidence>
<keyword evidence="11" id="KW-0547">Nucleotide-binding</keyword>
<dbReference type="PANTHER" id="PTHR43547">
    <property type="entry name" value="TWO-COMPONENT HISTIDINE KINASE"/>
    <property type="match status" value="1"/>
</dbReference>
<feature type="domain" description="Histidine kinase" evidence="18">
    <location>
        <begin position="529"/>
        <end position="747"/>
    </location>
</feature>
<dbReference type="RefSeq" id="WP_015201220.1">
    <property type="nucleotide sequence ID" value="NC_019753.1"/>
</dbReference>
<dbReference type="CDD" id="cd16922">
    <property type="entry name" value="HATPase_EvgS-ArcB-TorS-like"/>
    <property type="match status" value="1"/>
</dbReference>
<dbReference type="SMART" id="SM00387">
    <property type="entry name" value="HATPase_c"/>
    <property type="match status" value="1"/>
</dbReference>
<dbReference type="Pfam" id="PF02518">
    <property type="entry name" value="HATPase_c"/>
    <property type="match status" value="1"/>
</dbReference>
<feature type="domain" description="Response regulatory" evidence="19">
    <location>
        <begin position="778"/>
        <end position="896"/>
    </location>
</feature>
<dbReference type="InterPro" id="IPR004358">
    <property type="entry name" value="Sig_transdc_His_kin-like_C"/>
</dbReference>
<dbReference type="PROSITE" id="PS50109">
    <property type="entry name" value="HIS_KIN"/>
    <property type="match status" value="1"/>
</dbReference>
<dbReference type="STRING" id="1173022.Cri9333_0076"/>
<accession>K9VT34</accession>
<dbReference type="InterPro" id="IPR036890">
    <property type="entry name" value="HATPase_C_sf"/>
</dbReference>
<feature type="modified residue" description="4-aspartylphosphate" evidence="17">
    <location>
        <position position="827"/>
    </location>
</feature>
<dbReference type="Gene3D" id="1.10.287.130">
    <property type="match status" value="1"/>
</dbReference>
<keyword evidence="9" id="KW-0812">Transmembrane</keyword>
<dbReference type="InterPro" id="IPR035965">
    <property type="entry name" value="PAS-like_dom_sf"/>
</dbReference>
<evidence type="ECO:0000259" key="19">
    <source>
        <dbReference type="PROSITE" id="PS50110"/>
    </source>
</evidence>
<keyword evidence="10" id="KW-0677">Repeat</keyword>
<evidence type="ECO:0000256" key="3">
    <source>
        <dbReference type="ARBA" id="ARBA00006402"/>
    </source>
</evidence>
<comment type="subcellular location">
    <subcellularLocation>
        <location evidence="2">Cell inner membrane</location>
        <topology evidence="2">Multi-pass membrane protein</topology>
    </subcellularLocation>
</comment>
<evidence type="ECO:0000256" key="2">
    <source>
        <dbReference type="ARBA" id="ARBA00004429"/>
    </source>
</evidence>
<evidence type="ECO:0000313" key="23">
    <source>
        <dbReference type="Proteomes" id="UP000010472"/>
    </source>
</evidence>
<evidence type="ECO:0000256" key="12">
    <source>
        <dbReference type="ARBA" id="ARBA00022777"/>
    </source>
</evidence>
<gene>
    <name evidence="22" type="ORF">Cri9333_0076</name>
</gene>
<evidence type="ECO:0000256" key="13">
    <source>
        <dbReference type="ARBA" id="ARBA00022989"/>
    </source>
</evidence>
<name>K9VT34_9CYAN</name>
<dbReference type="InterPro" id="IPR011006">
    <property type="entry name" value="CheY-like_superfamily"/>
</dbReference>
<evidence type="ECO:0000256" key="17">
    <source>
        <dbReference type="PROSITE-ProRule" id="PRU00169"/>
    </source>
</evidence>
<dbReference type="SUPFAM" id="SSF55874">
    <property type="entry name" value="ATPase domain of HSP90 chaperone/DNA topoisomerase II/histidine kinase"/>
    <property type="match status" value="1"/>
</dbReference>
<evidence type="ECO:0000256" key="8">
    <source>
        <dbReference type="ARBA" id="ARBA00022679"/>
    </source>
</evidence>
<evidence type="ECO:0000256" key="14">
    <source>
        <dbReference type="ARBA" id="ARBA00023012"/>
    </source>
</evidence>
<dbReference type="SUPFAM" id="SSF55785">
    <property type="entry name" value="PYP-like sensor domain (PAS domain)"/>
    <property type="match status" value="4"/>
</dbReference>
<dbReference type="KEGG" id="cep:Cri9333_0076"/>
<evidence type="ECO:0000256" key="6">
    <source>
        <dbReference type="ARBA" id="ARBA00022519"/>
    </source>
</evidence>
<dbReference type="GO" id="GO:0005886">
    <property type="term" value="C:plasma membrane"/>
    <property type="evidence" value="ECO:0007669"/>
    <property type="project" value="UniProtKB-SubCell"/>
</dbReference>
<dbReference type="SMART" id="SM00091">
    <property type="entry name" value="PAS"/>
    <property type="match status" value="4"/>
</dbReference>
<dbReference type="InterPro" id="IPR005467">
    <property type="entry name" value="His_kinase_dom"/>
</dbReference>
<dbReference type="eggNOG" id="COG2205">
    <property type="taxonomic scope" value="Bacteria"/>
</dbReference>
<keyword evidence="23" id="KW-1185">Reference proteome</keyword>
<keyword evidence="13" id="KW-1133">Transmembrane helix</keyword>
<dbReference type="OrthoDB" id="5555607at2"/>
<protein>
    <recommendedName>
        <fullName evidence="16">Circadian input-output histidine kinase CikA</fullName>
        <ecNumber evidence="4">2.7.13.3</ecNumber>
    </recommendedName>
</protein>
<dbReference type="Gene3D" id="2.10.70.100">
    <property type="match status" value="2"/>
</dbReference>
<feature type="domain" description="PAC" evidence="21">
    <location>
        <begin position="197"/>
        <end position="249"/>
    </location>
</feature>
<keyword evidence="8" id="KW-0808">Transferase</keyword>
<evidence type="ECO:0000256" key="5">
    <source>
        <dbReference type="ARBA" id="ARBA00022475"/>
    </source>
</evidence>
<dbReference type="EC" id="2.7.13.3" evidence="4"/>
<dbReference type="SMART" id="SM00086">
    <property type="entry name" value="PAC"/>
    <property type="match status" value="4"/>
</dbReference>
<keyword evidence="12 22" id="KW-0418">Kinase</keyword>
<dbReference type="Gene3D" id="3.30.565.10">
    <property type="entry name" value="Histidine kinase-like ATPase, C-terminal domain"/>
    <property type="match status" value="1"/>
</dbReference>
<keyword evidence="14" id="KW-0902">Two-component regulatory system</keyword>
<evidence type="ECO:0000256" key="1">
    <source>
        <dbReference type="ARBA" id="ARBA00000085"/>
    </source>
</evidence>
<dbReference type="PROSITE" id="PS50113">
    <property type="entry name" value="PAC"/>
    <property type="match status" value="3"/>
</dbReference>
<dbReference type="AlphaFoldDB" id="K9VT34"/>
<evidence type="ECO:0000256" key="10">
    <source>
        <dbReference type="ARBA" id="ARBA00022737"/>
    </source>
</evidence>
<evidence type="ECO:0000259" key="18">
    <source>
        <dbReference type="PROSITE" id="PS50109"/>
    </source>
</evidence>
<evidence type="ECO:0000256" key="11">
    <source>
        <dbReference type="ARBA" id="ARBA00022741"/>
    </source>
</evidence>
<dbReference type="CDD" id="cd00130">
    <property type="entry name" value="PAS"/>
    <property type="match status" value="4"/>
</dbReference>
<evidence type="ECO:0000256" key="7">
    <source>
        <dbReference type="ARBA" id="ARBA00022553"/>
    </source>
</evidence>
<dbReference type="InterPro" id="IPR000700">
    <property type="entry name" value="PAS-assoc_C"/>
</dbReference>
<keyword evidence="7 17" id="KW-0597">Phosphoprotein</keyword>
<evidence type="ECO:0000259" key="20">
    <source>
        <dbReference type="PROSITE" id="PS50112"/>
    </source>
</evidence>
<keyword evidence="6" id="KW-0997">Cell inner membrane</keyword>
<organism evidence="22 23">
    <name type="scientific">Crinalium epipsammum PCC 9333</name>
    <dbReference type="NCBI Taxonomy" id="1173022"/>
    <lineage>
        <taxon>Bacteria</taxon>
        <taxon>Bacillati</taxon>
        <taxon>Cyanobacteriota</taxon>
        <taxon>Cyanophyceae</taxon>
        <taxon>Gomontiellales</taxon>
        <taxon>Gomontiellaceae</taxon>
        <taxon>Crinalium</taxon>
    </lineage>
</organism>
<feature type="domain" description="PAC" evidence="21">
    <location>
        <begin position="326"/>
        <end position="378"/>
    </location>
</feature>
<evidence type="ECO:0000259" key="21">
    <source>
        <dbReference type="PROSITE" id="PS50113"/>
    </source>
</evidence>
<dbReference type="FunFam" id="2.10.70.100:FF:000001">
    <property type="entry name" value="Sensory transduction histidine kinase"/>
    <property type="match status" value="1"/>
</dbReference>
<dbReference type="SMART" id="SM00448">
    <property type="entry name" value="REC"/>
    <property type="match status" value="1"/>
</dbReference>
<dbReference type="Pfam" id="PF00512">
    <property type="entry name" value="HisKA"/>
    <property type="match status" value="1"/>
</dbReference>
<dbReference type="InterPro" id="IPR013655">
    <property type="entry name" value="PAS_fold_3"/>
</dbReference>
<keyword evidence="15" id="KW-0472">Membrane</keyword>
<comment type="similarity">
    <text evidence="3">In the N-terminal section; belongs to the phytochrome family.</text>
</comment>
<dbReference type="EMBL" id="CP003620">
    <property type="protein sequence ID" value="AFZ11076.1"/>
    <property type="molecule type" value="Genomic_DNA"/>
</dbReference>
<dbReference type="eggNOG" id="COG2202">
    <property type="taxonomic scope" value="Bacteria"/>
</dbReference>
<dbReference type="SMART" id="SM00388">
    <property type="entry name" value="HisKA"/>
    <property type="match status" value="1"/>
</dbReference>
<dbReference type="PANTHER" id="PTHR43547:SF2">
    <property type="entry name" value="HYBRID SIGNAL TRANSDUCTION HISTIDINE KINASE C"/>
    <property type="match status" value="1"/>
</dbReference>